<dbReference type="OrthoDB" id="5541797at2759"/>
<name>A0A5C3NCB9_9AGAM</name>
<dbReference type="AlphaFoldDB" id="A0A5C3NCB9"/>
<dbReference type="Proteomes" id="UP000305948">
    <property type="component" value="Unassembled WGS sequence"/>
</dbReference>
<evidence type="ECO:0000313" key="2">
    <source>
        <dbReference type="Proteomes" id="UP000305948"/>
    </source>
</evidence>
<gene>
    <name evidence="1" type="ORF">OE88DRAFT_1805361</name>
</gene>
<dbReference type="EMBL" id="ML213505">
    <property type="protein sequence ID" value="TFK54950.1"/>
    <property type="molecule type" value="Genomic_DNA"/>
</dbReference>
<reference evidence="1 2" key="1">
    <citation type="journal article" date="2019" name="Nat. Ecol. Evol.">
        <title>Megaphylogeny resolves global patterns of mushroom evolution.</title>
        <authorList>
            <person name="Varga T."/>
            <person name="Krizsan K."/>
            <person name="Foldi C."/>
            <person name="Dima B."/>
            <person name="Sanchez-Garcia M."/>
            <person name="Sanchez-Ramirez S."/>
            <person name="Szollosi G.J."/>
            <person name="Szarkandi J.G."/>
            <person name="Papp V."/>
            <person name="Albert L."/>
            <person name="Andreopoulos W."/>
            <person name="Angelini C."/>
            <person name="Antonin V."/>
            <person name="Barry K.W."/>
            <person name="Bougher N.L."/>
            <person name="Buchanan P."/>
            <person name="Buyck B."/>
            <person name="Bense V."/>
            <person name="Catcheside P."/>
            <person name="Chovatia M."/>
            <person name="Cooper J."/>
            <person name="Damon W."/>
            <person name="Desjardin D."/>
            <person name="Finy P."/>
            <person name="Geml J."/>
            <person name="Haridas S."/>
            <person name="Hughes K."/>
            <person name="Justo A."/>
            <person name="Karasinski D."/>
            <person name="Kautmanova I."/>
            <person name="Kiss B."/>
            <person name="Kocsube S."/>
            <person name="Kotiranta H."/>
            <person name="LaButti K.M."/>
            <person name="Lechner B.E."/>
            <person name="Liimatainen K."/>
            <person name="Lipzen A."/>
            <person name="Lukacs Z."/>
            <person name="Mihaltcheva S."/>
            <person name="Morgado L.N."/>
            <person name="Niskanen T."/>
            <person name="Noordeloos M.E."/>
            <person name="Ohm R.A."/>
            <person name="Ortiz-Santana B."/>
            <person name="Ovrebo C."/>
            <person name="Racz N."/>
            <person name="Riley R."/>
            <person name="Savchenko A."/>
            <person name="Shiryaev A."/>
            <person name="Soop K."/>
            <person name="Spirin V."/>
            <person name="Szebenyi C."/>
            <person name="Tomsovsky M."/>
            <person name="Tulloss R.E."/>
            <person name="Uehling J."/>
            <person name="Grigoriev I.V."/>
            <person name="Vagvolgyi C."/>
            <person name="Papp T."/>
            <person name="Martin F.M."/>
            <person name="Miettinen O."/>
            <person name="Hibbett D.S."/>
            <person name="Nagy L.G."/>
        </authorList>
    </citation>
    <scope>NUCLEOTIDE SEQUENCE [LARGE SCALE GENOMIC DNA]</scope>
    <source>
        <strain evidence="1 2">OMC1185</strain>
    </source>
</reference>
<organism evidence="1 2">
    <name type="scientific">Heliocybe sulcata</name>
    <dbReference type="NCBI Taxonomy" id="5364"/>
    <lineage>
        <taxon>Eukaryota</taxon>
        <taxon>Fungi</taxon>
        <taxon>Dikarya</taxon>
        <taxon>Basidiomycota</taxon>
        <taxon>Agaricomycotina</taxon>
        <taxon>Agaricomycetes</taxon>
        <taxon>Gloeophyllales</taxon>
        <taxon>Gloeophyllaceae</taxon>
        <taxon>Heliocybe</taxon>
    </lineage>
</organism>
<protein>
    <recommendedName>
        <fullName evidence="3">RRM domain-containing protein</fullName>
    </recommendedName>
</protein>
<dbReference type="Gene3D" id="3.30.70.330">
    <property type="match status" value="1"/>
</dbReference>
<evidence type="ECO:0008006" key="3">
    <source>
        <dbReference type="Google" id="ProtNLM"/>
    </source>
</evidence>
<accession>A0A5C3NCB9</accession>
<sequence length="182" mass="19478">MLAGTGAWKAAVPSLRRGSQLDAGPRTEYIQLRGLPKTAVPLDIIRLLIRNLVDHTHGVALEYNKFRPTGRAYVRFLSPDIVSKAVRRINLATMTSLPLTATPVPSVEFTTRIRGAKGLEEAAERGIITGDGANAGLPISSMGVSVVVTGLPLAMGVDQVRAYFEGFEFAPNSVRTGVVLPK</sequence>
<keyword evidence="2" id="KW-1185">Reference proteome</keyword>
<dbReference type="InterPro" id="IPR012677">
    <property type="entry name" value="Nucleotide-bd_a/b_plait_sf"/>
</dbReference>
<evidence type="ECO:0000313" key="1">
    <source>
        <dbReference type="EMBL" id="TFK54950.1"/>
    </source>
</evidence>
<proteinExistence type="predicted"/>